<gene>
    <name evidence="2" type="ORF">F2Q68_00026949</name>
</gene>
<evidence type="ECO:0000313" key="3">
    <source>
        <dbReference type="Proteomes" id="UP000712281"/>
    </source>
</evidence>
<dbReference type="GO" id="GO:0005730">
    <property type="term" value="C:nucleolus"/>
    <property type="evidence" value="ECO:0007669"/>
    <property type="project" value="TreeGrafter"/>
</dbReference>
<dbReference type="GO" id="GO:0003735">
    <property type="term" value="F:structural constituent of ribosome"/>
    <property type="evidence" value="ECO:0007669"/>
    <property type="project" value="InterPro"/>
</dbReference>
<comment type="caution">
    <text evidence="2">The sequence shown here is derived from an EMBL/GenBank/DDBJ whole genome shotgun (WGS) entry which is preliminary data.</text>
</comment>
<sequence length="99" mass="11641">DKTFEFEKKRNRPERYDRNVTEDTLKAIKKIDKIRSTREAEHINKRLKPNKQKIFKSAITELDQHISLIKAPGSQQQDSEKMKVLVSSNKSVQNEAMEE</sequence>
<name>A0A8S9IJ46_BRACR</name>
<accession>A0A8S9IJ46</accession>
<feature type="region of interest" description="Disordered" evidence="1">
    <location>
        <begin position="72"/>
        <end position="99"/>
    </location>
</feature>
<organism evidence="2 3">
    <name type="scientific">Brassica cretica</name>
    <name type="common">Mustard</name>
    <dbReference type="NCBI Taxonomy" id="69181"/>
    <lineage>
        <taxon>Eukaryota</taxon>
        <taxon>Viridiplantae</taxon>
        <taxon>Streptophyta</taxon>
        <taxon>Embryophyta</taxon>
        <taxon>Tracheophyta</taxon>
        <taxon>Spermatophyta</taxon>
        <taxon>Magnoliopsida</taxon>
        <taxon>eudicotyledons</taxon>
        <taxon>Gunneridae</taxon>
        <taxon>Pentapetalae</taxon>
        <taxon>rosids</taxon>
        <taxon>malvids</taxon>
        <taxon>Brassicales</taxon>
        <taxon>Brassicaceae</taxon>
        <taxon>Brassiceae</taxon>
        <taxon>Brassica</taxon>
    </lineage>
</organism>
<feature type="non-terminal residue" evidence="2">
    <location>
        <position position="1"/>
    </location>
</feature>
<dbReference type="Proteomes" id="UP000712281">
    <property type="component" value="Unassembled WGS sequence"/>
</dbReference>
<feature type="compositionally biased region" description="Polar residues" evidence="1">
    <location>
        <begin position="86"/>
        <end position="99"/>
    </location>
</feature>
<reference evidence="2" key="1">
    <citation type="submission" date="2019-12" db="EMBL/GenBank/DDBJ databases">
        <title>Genome sequencing and annotation of Brassica cretica.</title>
        <authorList>
            <person name="Studholme D.J."/>
            <person name="Sarris P.F."/>
        </authorList>
    </citation>
    <scope>NUCLEOTIDE SEQUENCE</scope>
    <source>
        <strain evidence="2">PFS-001/15</strain>
        <tissue evidence="2">Leaf</tissue>
    </source>
</reference>
<dbReference type="GO" id="GO:0042273">
    <property type="term" value="P:ribosomal large subunit biogenesis"/>
    <property type="evidence" value="ECO:0007669"/>
    <property type="project" value="TreeGrafter"/>
</dbReference>
<dbReference type="AlphaFoldDB" id="A0A8S9IJ46"/>
<dbReference type="InterPro" id="IPR056366">
    <property type="entry name" value="Ribosomal_eL24"/>
</dbReference>
<proteinExistence type="predicted"/>
<protein>
    <submittedName>
        <fullName evidence="2">Uncharacterized protein</fullName>
    </submittedName>
</protein>
<evidence type="ECO:0000313" key="2">
    <source>
        <dbReference type="EMBL" id="KAF2569784.1"/>
    </source>
</evidence>
<dbReference type="PANTHER" id="PTHR10792">
    <property type="entry name" value="60S RIBOSOMAL PROTEIN L24"/>
    <property type="match status" value="1"/>
</dbReference>
<dbReference type="PANTHER" id="PTHR10792:SF36">
    <property type="entry name" value="GENOME ASSEMBLY, CHROMOSOME: A04"/>
    <property type="match status" value="1"/>
</dbReference>
<evidence type="ECO:0000256" key="1">
    <source>
        <dbReference type="SAM" id="MobiDB-lite"/>
    </source>
</evidence>
<dbReference type="EMBL" id="QGKW02001911">
    <property type="protein sequence ID" value="KAF2569784.1"/>
    <property type="molecule type" value="Genomic_DNA"/>
</dbReference>